<name>A0A222DYX4_9RHOB</name>
<protein>
    <submittedName>
        <fullName evidence="1">Uncharacterized protein</fullName>
    </submittedName>
</protein>
<organism evidence="1 2">
    <name type="scientific">Antarctobacter heliothermus</name>
    <dbReference type="NCBI Taxonomy" id="74033"/>
    <lineage>
        <taxon>Bacteria</taxon>
        <taxon>Pseudomonadati</taxon>
        <taxon>Pseudomonadota</taxon>
        <taxon>Alphaproteobacteria</taxon>
        <taxon>Rhodobacterales</taxon>
        <taxon>Roseobacteraceae</taxon>
        <taxon>Antarctobacter</taxon>
    </lineage>
</organism>
<sequence length="227" mass="23830">MTEVTAALSARYAVPDTQVHTLLNAQATVTGFGDFLNALPPTAADDRVFLYIVMHNGGGHQDRAASAKDDILVFWSDTDPSVIEFAVAEGKWLRASDFGEEIGQLGMGTLIAFLEACQSGALGLEILHEATPKTAHVTTIASAQAGQYANLTLDYKQPLFSSLLVAALNGPKQPLSVLLTTVSGQVTDTSGPICAAHKVKPSAPGGFTPDCRQTPVIRDPQAVLSGL</sequence>
<reference evidence="1 2" key="1">
    <citation type="submission" date="2017-07" db="EMBL/GenBank/DDBJ databases">
        <title>Genome Sequence of Antarctobacter heliothermus Strain SMS3 Isolated from a culture of the Diatom Skeletonema marinoi.</title>
        <authorList>
            <person name="Topel M."/>
            <person name="Pinder M.I.M."/>
            <person name="Johansson O.N."/>
            <person name="Kourtchenko O."/>
            <person name="Godhe A."/>
            <person name="Clarke A.K."/>
        </authorList>
    </citation>
    <scope>NUCLEOTIDE SEQUENCE [LARGE SCALE GENOMIC DNA]</scope>
    <source>
        <strain evidence="1 2">SMS3</strain>
    </source>
</reference>
<dbReference type="EMBL" id="CP022540">
    <property type="protein sequence ID" value="ASP19146.1"/>
    <property type="molecule type" value="Genomic_DNA"/>
</dbReference>
<evidence type="ECO:0000313" key="1">
    <source>
        <dbReference type="EMBL" id="ASP19146.1"/>
    </source>
</evidence>
<dbReference type="AlphaFoldDB" id="A0A222DYX4"/>
<evidence type="ECO:0000313" key="2">
    <source>
        <dbReference type="Proteomes" id="UP000203589"/>
    </source>
</evidence>
<dbReference type="RefSeq" id="WP_094033435.1">
    <property type="nucleotide sequence ID" value="NZ_CP022540.1"/>
</dbReference>
<dbReference type="KEGG" id="aht:ANTHELSMS3_00426"/>
<dbReference type="Proteomes" id="UP000203589">
    <property type="component" value="Chromosome"/>
</dbReference>
<gene>
    <name evidence="1" type="ORF">ANTHELSMS3_00426</name>
</gene>
<accession>A0A222DYX4</accession>
<proteinExistence type="predicted"/>
<keyword evidence="2" id="KW-1185">Reference proteome</keyword>
<dbReference type="OrthoDB" id="8454993at2"/>